<accession>A0A1J3JLP2</accession>
<dbReference type="EMBL" id="GEVM01012528">
    <property type="protein sequence ID" value="JAU93410.1"/>
    <property type="molecule type" value="Transcribed_RNA"/>
</dbReference>
<gene>
    <name evidence="1" type="ORF">MP_TR5762_c4_g1_i1_g.16054</name>
</gene>
<organism evidence="1">
    <name type="scientific">Noccaea caerulescens</name>
    <name type="common">Alpine penny-cress</name>
    <name type="synonym">Thlaspi caerulescens</name>
    <dbReference type="NCBI Taxonomy" id="107243"/>
    <lineage>
        <taxon>Eukaryota</taxon>
        <taxon>Viridiplantae</taxon>
        <taxon>Streptophyta</taxon>
        <taxon>Embryophyta</taxon>
        <taxon>Tracheophyta</taxon>
        <taxon>Spermatophyta</taxon>
        <taxon>Magnoliopsida</taxon>
        <taxon>eudicotyledons</taxon>
        <taxon>Gunneridae</taxon>
        <taxon>Pentapetalae</taxon>
        <taxon>rosids</taxon>
        <taxon>malvids</taxon>
        <taxon>Brassicales</taxon>
        <taxon>Brassicaceae</taxon>
        <taxon>Coluteocarpeae</taxon>
        <taxon>Noccaea</taxon>
    </lineage>
</organism>
<evidence type="ECO:0000313" key="1">
    <source>
        <dbReference type="EMBL" id="JAU93410.1"/>
    </source>
</evidence>
<name>A0A1J3JLP2_NOCCA</name>
<reference evidence="1" key="1">
    <citation type="submission" date="2016-07" db="EMBL/GenBank/DDBJ databases">
        <title>De novo transcriptome assembly of four accessions of the metal hyperaccumulator plant Noccaea caerulescens.</title>
        <authorList>
            <person name="Blande D."/>
            <person name="Halimaa P."/>
            <person name="Tervahauta A.I."/>
            <person name="Aarts M.G."/>
            <person name="Karenlampi S.O."/>
        </authorList>
    </citation>
    <scope>NUCLEOTIDE SEQUENCE</scope>
</reference>
<protein>
    <submittedName>
        <fullName evidence="1">Uncharacterized protein</fullName>
    </submittedName>
</protein>
<proteinExistence type="predicted"/>
<sequence>MPQWSSCIEAGSLCQLSKLLPSDDADVVLSYLKQELHPVLVAGDFVTSETNTLCFACWLDFFAVKVTFSQDNLLGL</sequence>
<dbReference type="AlphaFoldDB" id="A0A1J3JLP2"/>